<comment type="caution">
    <text evidence="3">The sequence shown here is derived from an EMBL/GenBank/DDBJ whole genome shotgun (WGS) entry which is preliminary data.</text>
</comment>
<evidence type="ECO:0000313" key="3">
    <source>
        <dbReference type="EMBL" id="KAF4505744.1"/>
    </source>
</evidence>
<evidence type="ECO:0008006" key="5">
    <source>
        <dbReference type="Google" id="ProtNLM"/>
    </source>
</evidence>
<dbReference type="OrthoDB" id="4926920at2759"/>
<accession>A0A8H4LUB7</accession>
<feature type="signal peptide" evidence="2">
    <location>
        <begin position="1"/>
        <end position="17"/>
    </location>
</feature>
<reference evidence="3 4" key="1">
    <citation type="journal article" date="2020" name="Genome Biol. Evol.">
        <title>A new high-quality draft genome assembly of the Chinese cordyceps Ophiocordyceps sinensis.</title>
        <authorList>
            <person name="Shu R."/>
            <person name="Zhang J."/>
            <person name="Meng Q."/>
            <person name="Zhang H."/>
            <person name="Zhou G."/>
            <person name="Li M."/>
            <person name="Wu P."/>
            <person name="Zhao Y."/>
            <person name="Chen C."/>
            <person name="Qin Q."/>
        </authorList>
    </citation>
    <scope>NUCLEOTIDE SEQUENCE [LARGE SCALE GENOMIC DNA]</scope>
    <source>
        <strain evidence="3 4">IOZ07</strain>
    </source>
</reference>
<feature type="region of interest" description="Disordered" evidence="1">
    <location>
        <begin position="174"/>
        <end position="204"/>
    </location>
</feature>
<gene>
    <name evidence="3" type="ORF">G6O67_007661</name>
</gene>
<dbReference type="Proteomes" id="UP000557566">
    <property type="component" value="Unassembled WGS sequence"/>
</dbReference>
<feature type="region of interest" description="Disordered" evidence="1">
    <location>
        <begin position="25"/>
        <end position="45"/>
    </location>
</feature>
<feature type="chain" id="PRO_5034074961" description="Cyanovirin-N domain-containing protein" evidence="2">
    <location>
        <begin position="18"/>
        <end position="204"/>
    </location>
</feature>
<keyword evidence="4" id="KW-1185">Reference proteome</keyword>
<evidence type="ECO:0000313" key="4">
    <source>
        <dbReference type="Proteomes" id="UP000557566"/>
    </source>
</evidence>
<protein>
    <recommendedName>
        <fullName evidence="5">Cyanovirin-N domain-containing protein</fullName>
    </recommendedName>
</protein>
<name>A0A8H4LUB7_9HYPO</name>
<organism evidence="3 4">
    <name type="scientific">Ophiocordyceps sinensis</name>
    <dbReference type="NCBI Taxonomy" id="72228"/>
    <lineage>
        <taxon>Eukaryota</taxon>
        <taxon>Fungi</taxon>
        <taxon>Dikarya</taxon>
        <taxon>Ascomycota</taxon>
        <taxon>Pezizomycotina</taxon>
        <taxon>Sordariomycetes</taxon>
        <taxon>Hypocreomycetidae</taxon>
        <taxon>Hypocreales</taxon>
        <taxon>Ophiocordycipitaceae</taxon>
        <taxon>Ophiocordyceps</taxon>
    </lineage>
</organism>
<feature type="compositionally biased region" description="Pro residues" evidence="1">
    <location>
        <begin position="186"/>
        <end position="198"/>
    </location>
</feature>
<keyword evidence="2" id="KW-0732">Signal</keyword>
<proteinExistence type="predicted"/>
<dbReference type="AlphaFoldDB" id="A0A8H4LUB7"/>
<dbReference type="EMBL" id="JAAVMX010000008">
    <property type="protein sequence ID" value="KAF4505744.1"/>
    <property type="molecule type" value="Genomic_DNA"/>
</dbReference>
<sequence>MKVTASVVLFVAALAQAAEMAPQDAQAAQAPQAPQAAQAPQVAQQPEEFRIPENLKGLARDLARFGGCFIERFWIDAQHIQCGGCGKGGYRKSNLVSCVCKNEVQVSKKLRRTLNTCVDPKAPFSNIIKSVGSGEHYTLPLTFLQAANQHITDLGSIGLSGLCGAYLGSHSYGRHGRPHHSGPHSGPHPGPHPGPYPGGKPFQG</sequence>
<evidence type="ECO:0000256" key="1">
    <source>
        <dbReference type="SAM" id="MobiDB-lite"/>
    </source>
</evidence>
<evidence type="ECO:0000256" key="2">
    <source>
        <dbReference type="SAM" id="SignalP"/>
    </source>
</evidence>